<evidence type="ECO:0000313" key="3">
    <source>
        <dbReference type="Proteomes" id="UP000054988"/>
    </source>
</evidence>
<accession>A0A0W0G877</accession>
<evidence type="ECO:0000256" key="1">
    <source>
        <dbReference type="SAM" id="MobiDB-lite"/>
    </source>
</evidence>
<organism evidence="2 3">
    <name type="scientific">Moniliophthora roreri</name>
    <name type="common">Frosty pod rot fungus</name>
    <name type="synonym">Monilia roreri</name>
    <dbReference type="NCBI Taxonomy" id="221103"/>
    <lineage>
        <taxon>Eukaryota</taxon>
        <taxon>Fungi</taxon>
        <taxon>Dikarya</taxon>
        <taxon>Basidiomycota</taxon>
        <taxon>Agaricomycotina</taxon>
        <taxon>Agaricomycetes</taxon>
        <taxon>Agaricomycetidae</taxon>
        <taxon>Agaricales</taxon>
        <taxon>Marasmiineae</taxon>
        <taxon>Marasmiaceae</taxon>
        <taxon>Moniliophthora</taxon>
    </lineage>
</organism>
<evidence type="ECO:0000313" key="2">
    <source>
        <dbReference type="EMBL" id="KTB44772.1"/>
    </source>
</evidence>
<reference evidence="2 3" key="1">
    <citation type="submission" date="2015-12" db="EMBL/GenBank/DDBJ databases">
        <title>Draft genome sequence of Moniliophthora roreri, the causal agent of frosty pod rot of cacao.</title>
        <authorList>
            <person name="Aime M.C."/>
            <person name="Diaz-Valderrama J.R."/>
            <person name="Kijpornyongpan T."/>
            <person name="Phillips-Mora W."/>
        </authorList>
    </citation>
    <scope>NUCLEOTIDE SEQUENCE [LARGE SCALE GENOMIC DNA]</scope>
    <source>
        <strain evidence="2 3">MCA 2952</strain>
    </source>
</reference>
<feature type="compositionally biased region" description="Acidic residues" evidence="1">
    <location>
        <begin position="114"/>
        <end position="124"/>
    </location>
</feature>
<name>A0A0W0G877_MONRR</name>
<dbReference type="EMBL" id="LATX01000853">
    <property type="protein sequence ID" value="KTB44772.1"/>
    <property type="molecule type" value="Genomic_DNA"/>
</dbReference>
<protein>
    <recommendedName>
        <fullName evidence="4">Reverse transcriptase-rnase h-integrase</fullName>
    </recommendedName>
</protein>
<sequence length="303" mass="33603">MPPPTDPRAMSEYPDPLSFSLLNRLRQQTDRNGYPHPDIADTQSLISRLTAKPVVNEARLPATTHSTSKPDDTLIYPDPTPDPDIKPKVECLKPQFHRKVEHIPAVGGEATLEGSEDAAEDEERENQIPKNNNDPLMPSLRNPTLAPTLMMQLVDCVSALCADWSAISPNIAHSTCAVDASKLSLNICLVTALTNEGLATLCRMVAIMTMNKTTMTNHTTILAENVDMLITEYDRNAQLLFVGEDPKKVRMLSVEEQQAMGWQPIFDVPSTPWLGVVEEMPDLDERPDTSYDYDTELYGDGES</sequence>
<feature type="region of interest" description="Disordered" evidence="1">
    <location>
        <begin position="283"/>
        <end position="303"/>
    </location>
</feature>
<comment type="caution">
    <text evidence="2">The sequence shown here is derived from an EMBL/GenBank/DDBJ whole genome shotgun (WGS) entry which is preliminary data.</text>
</comment>
<feature type="region of interest" description="Disordered" evidence="1">
    <location>
        <begin position="105"/>
        <end position="141"/>
    </location>
</feature>
<evidence type="ECO:0008006" key="4">
    <source>
        <dbReference type="Google" id="ProtNLM"/>
    </source>
</evidence>
<feature type="compositionally biased region" description="Acidic residues" evidence="1">
    <location>
        <begin position="291"/>
        <end position="303"/>
    </location>
</feature>
<gene>
    <name evidence="2" type="ORF">WG66_2649</name>
</gene>
<dbReference type="Proteomes" id="UP000054988">
    <property type="component" value="Unassembled WGS sequence"/>
</dbReference>
<dbReference type="AlphaFoldDB" id="A0A0W0G877"/>
<proteinExistence type="predicted"/>
<feature type="region of interest" description="Disordered" evidence="1">
    <location>
        <begin position="60"/>
        <end position="84"/>
    </location>
</feature>